<organism evidence="4 5">
    <name type="scientific">Littorina saxatilis</name>
    <dbReference type="NCBI Taxonomy" id="31220"/>
    <lineage>
        <taxon>Eukaryota</taxon>
        <taxon>Metazoa</taxon>
        <taxon>Spiralia</taxon>
        <taxon>Lophotrochozoa</taxon>
        <taxon>Mollusca</taxon>
        <taxon>Gastropoda</taxon>
        <taxon>Caenogastropoda</taxon>
        <taxon>Littorinimorpha</taxon>
        <taxon>Littorinoidea</taxon>
        <taxon>Littorinidae</taxon>
        <taxon>Littorina</taxon>
    </lineage>
</organism>
<feature type="region of interest" description="Disordered" evidence="1">
    <location>
        <begin position="266"/>
        <end position="289"/>
    </location>
</feature>
<dbReference type="EMBL" id="JBAMIC010003156">
    <property type="protein sequence ID" value="KAK7089056.1"/>
    <property type="molecule type" value="Genomic_DNA"/>
</dbReference>
<evidence type="ECO:0000256" key="2">
    <source>
        <dbReference type="SAM" id="Phobius"/>
    </source>
</evidence>
<keyword evidence="2" id="KW-0812">Transmembrane</keyword>
<keyword evidence="3" id="KW-0732">Signal</keyword>
<feature type="compositionally biased region" description="Polar residues" evidence="1">
    <location>
        <begin position="144"/>
        <end position="166"/>
    </location>
</feature>
<name>A0AAN9FY85_9CAEN</name>
<feature type="transmembrane region" description="Helical" evidence="2">
    <location>
        <begin position="190"/>
        <end position="217"/>
    </location>
</feature>
<feature type="signal peptide" evidence="3">
    <location>
        <begin position="1"/>
        <end position="23"/>
    </location>
</feature>
<keyword evidence="2" id="KW-0472">Membrane</keyword>
<proteinExistence type="predicted"/>
<comment type="caution">
    <text evidence="4">The sequence shown here is derived from an EMBL/GenBank/DDBJ whole genome shotgun (WGS) entry which is preliminary data.</text>
</comment>
<evidence type="ECO:0000313" key="5">
    <source>
        <dbReference type="Proteomes" id="UP001374579"/>
    </source>
</evidence>
<sequence>MRLLLWNLPIVLLVIITLDVNKADDSCPSFQAVNSSVAGDDVFTVNLTYVVTPCGEQKNSEIVLKTLRGKSTRSPPACIISINDTVCNSRVGCSCTSEPGRVFMVTMEVDSFDEEEWLIVGILNNQEIFRDNITLRCPVDGMQETSHSLPAEGDSSTGQRVASTTTDDPKIESTNPAQTPTTTPSPPQTVIYIMGGVIGFVLLVLTILAVFVGVLFWKRGRSRRLPPPPPAPHNFRRAVADVVMFHAQAAGLRDSDSFASAQGHEYDEIPDDTDLSKSDDSLPTLDSTAVSDSSMSDCLHHIACPSSNSSLPEDYLHPVESAGEQTATADTGTVAVASLPYMQPQVHGKMMVAAEPPHFRVDPPYENTVGI</sequence>
<evidence type="ECO:0000313" key="4">
    <source>
        <dbReference type="EMBL" id="KAK7089056.1"/>
    </source>
</evidence>
<gene>
    <name evidence="4" type="ORF">V1264_024321</name>
</gene>
<feature type="compositionally biased region" description="Low complexity" evidence="1">
    <location>
        <begin position="173"/>
        <end position="182"/>
    </location>
</feature>
<evidence type="ECO:0000256" key="3">
    <source>
        <dbReference type="SAM" id="SignalP"/>
    </source>
</evidence>
<dbReference type="AlphaFoldDB" id="A0AAN9FY85"/>
<accession>A0AAN9FY85</accession>
<dbReference type="Proteomes" id="UP001374579">
    <property type="component" value="Unassembled WGS sequence"/>
</dbReference>
<protein>
    <submittedName>
        <fullName evidence="4">Uncharacterized protein</fullName>
    </submittedName>
</protein>
<keyword evidence="5" id="KW-1185">Reference proteome</keyword>
<feature type="chain" id="PRO_5042910546" evidence="3">
    <location>
        <begin position="24"/>
        <end position="371"/>
    </location>
</feature>
<feature type="region of interest" description="Disordered" evidence="1">
    <location>
        <begin position="144"/>
        <end position="186"/>
    </location>
</feature>
<reference evidence="4 5" key="1">
    <citation type="submission" date="2024-02" db="EMBL/GenBank/DDBJ databases">
        <title>Chromosome-scale genome assembly of the rough periwinkle Littorina saxatilis.</title>
        <authorList>
            <person name="De Jode A."/>
            <person name="Faria R."/>
            <person name="Formenti G."/>
            <person name="Sims Y."/>
            <person name="Smith T.P."/>
            <person name="Tracey A."/>
            <person name="Wood J.M.D."/>
            <person name="Zagrodzka Z.B."/>
            <person name="Johannesson K."/>
            <person name="Butlin R.K."/>
            <person name="Leder E.H."/>
        </authorList>
    </citation>
    <scope>NUCLEOTIDE SEQUENCE [LARGE SCALE GENOMIC DNA]</scope>
    <source>
        <strain evidence="4">Snail1</strain>
        <tissue evidence="4">Muscle</tissue>
    </source>
</reference>
<keyword evidence="2" id="KW-1133">Transmembrane helix</keyword>
<evidence type="ECO:0000256" key="1">
    <source>
        <dbReference type="SAM" id="MobiDB-lite"/>
    </source>
</evidence>